<dbReference type="Proteomes" id="UP000054279">
    <property type="component" value="Unassembled WGS sequence"/>
</dbReference>
<dbReference type="HOGENOM" id="CLU_1846366_0_0_1"/>
<proteinExistence type="predicted"/>
<accession>A0A0C9US74</accession>
<evidence type="ECO:0000256" key="1">
    <source>
        <dbReference type="SAM" id="MobiDB-lite"/>
    </source>
</evidence>
<evidence type="ECO:0000313" key="3">
    <source>
        <dbReference type="Proteomes" id="UP000054279"/>
    </source>
</evidence>
<evidence type="ECO:0000313" key="2">
    <source>
        <dbReference type="EMBL" id="KIJ28065.1"/>
    </source>
</evidence>
<feature type="region of interest" description="Disordered" evidence="1">
    <location>
        <begin position="115"/>
        <end position="139"/>
    </location>
</feature>
<reference evidence="2 3" key="1">
    <citation type="submission" date="2014-06" db="EMBL/GenBank/DDBJ databases">
        <title>Evolutionary Origins and Diversification of the Mycorrhizal Mutualists.</title>
        <authorList>
            <consortium name="DOE Joint Genome Institute"/>
            <consortium name="Mycorrhizal Genomics Consortium"/>
            <person name="Kohler A."/>
            <person name="Kuo A."/>
            <person name="Nagy L.G."/>
            <person name="Floudas D."/>
            <person name="Copeland A."/>
            <person name="Barry K.W."/>
            <person name="Cichocki N."/>
            <person name="Veneault-Fourrey C."/>
            <person name="LaButti K."/>
            <person name="Lindquist E.A."/>
            <person name="Lipzen A."/>
            <person name="Lundell T."/>
            <person name="Morin E."/>
            <person name="Murat C."/>
            <person name="Riley R."/>
            <person name="Ohm R."/>
            <person name="Sun H."/>
            <person name="Tunlid A."/>
            <person name="Henrissat B."/>
            <person name="Grigoriev I.V."/>
            <person name="Hibbett D.S."/>
            <person name="Martin F."/>
        </authorList>
    </citation>
    <scope>NUCLEOTIDE SEQUENCE [LARGE SCALE GENOMIC DNA]</scope>
    <source>
        <strain evidence="2 3">SS14</strain>
    </source>
</reference>
<keyword evidence="3" id="KW-1185">Reference proteome</keyword>
<sequence>MSDGDITALASPAPMSTVVPTLPSTVKTLIAIVTVDAALPKITSSTAGSTPQGLEGTTLEALVMYSIGIRGKAWTVNVGSYRARDHEAYEHKVCLSGHGLKVSYYDSNVGNRACTKKGGSEADKTTAGTSEGKNMPNEH</sequence>
<protein>
    <submittedName>
        <fullName evidence="2">Uncharacterized protein</fullName>
    </submittedName>
</protein>
<name>A0A0C9US74_SPHS4</name>
<organism evidence="2 3">
    <name type="scientific">Sphaerobolus stellatus (strain SS14)</name>
    <dbReference type="NCBI Taxonomy" id="990650"/>
    <lineage>
        <taxon>Eukaryota</taxon>
        <taxon>Fungi</taxon>
        <taxon>Dikarya</taxon>
        <taxon>Basidiomycota</taxon>
        <taxon>Agaricomycotina</taxon>
        <taxon>Agaricomycetes</taxon>
        <taxon>Phallomycetidae</taxon>
        <taxon>Geastrales</taxon>
        <taxon>Sphaerobolaceae</taxon>
        <taxon>Sphaerobolus</taxon>
    </lineage>
</organism>
<dbReference type="AlphaFoldDB" id="A0A0C9US74"/>
<gene>
    <name evidence="2" type="ORF">M422DRAFT_270700</name>
</gene>
<dbReference type="EMBL" id="KN837316">
    <property type="protein sequence ID" value="KIJ28065.1"/>
    <property type="molecule type" value="Genomic_DNA"/>
</dbReference>